<keyword evidence="3" id="KW-1185">Reference proteome</keyword>
<evidence type="ECO:0000313" key="2">
    <source>
        <dbReference type="EMBL" id="KAL2277576.1"/>
    </source>
</evidence>
<proteinExistence type="predicted"/>
<evidence type="ECO:0000313" key="3">
    <source>
        <dbReference type="Proteomes" id="UP001600888"/>
    </source>
</evidence>
<accession>A0ABR4E572</accession>
<feature type="compositionally biased region" description="Basic and acidic residues" evidence="1">
    <location>
        <begin position="16"/>
        <end position="28"/>
    </location>
</feature>
<comment type="caution">
    <text evidence="2">The sequence shown here is derived from an EMBL/GenBank/DDBJ whole genome shotgun (WGS) entry which is preliminary data.</text>
</comment>
<evidence type="ECO:0000256" key="1">
    <source>
        <dbReference type="SAM" id="MobiDB-lite"/>
    </source>
</evidence>
<organism evidence="2 3">
    <name type="scientific">Diaporthe vaccinii</name>
    <dbReference type="NCBI Taxonomy" id="105482"/>
    <lineage>
        <taxon>Eukaryota</taxon>
        <taxon>Fungi</taxon>
        <taxon>Dikarya</taxon>
        <taxon>Ascomycota</taxon>
        <taxon>Pezizomycotina</taxon>
        <taxon>Sordariomycetes</taxon>
        <taxon>Sordariomycetidae</taxon>
        <taxon>Diaporthales</taxon>
        <taxon>Diaporthaceae</taxon>
        <taxon>Diaporthe</taxon>
        <taxon>Diaporthe eres species complex</taxon>
    </lineage>
</organism>
<name>A0ABR4E572_9PEZI</name>
<dbReference type="EMBL" id="JBAWTH010000097">
    <property type="protein sequence ID" value="KAL2277576.1"/>
    <property type="molecule type" value="Genomic_DNA"/>
</dbReference>
<reference evidence="2 3" key="1">
    <citation type="submission" date="2024-03" db="EMBL/GenBank/DDBJ databases">
        <title>A high-quality draft genome sequence of Diaporthe vaccinii, a causative agent of upright dieback and viscid rot disease in cranberry plants.</title>
        <authorList>
            <person name="Sarrasin M."/>
            <person name="Lang B.F."/>
            <person name="Burger G."/>
        </authorList>
    </citation>
    <scope>NUCLEOTIDE SEQUENCE [LARGE SCALE GENOMIC DNA]</scope>
    <source>
        <strain evidence="2 3">IS7</strain>
    </source>
</reference>
<gene>
    <name evidence="2" type="ORF">FJTKL_15327</name>
</gene>
<feature type="region of interest" description="Disordered" evidence="1">
    <location>
        <begin position="1"/>
        <end position="28"/>
    </location>
</feature>
<sequence>MGEGSGEPFKPMNVKLDPEAANRPLTEGEKVTRDIKVISHNYQGYSNNLASESADIPEHENCSVWITNLPPDCTYRDLLAAANRPLTEEEKITRDIKGISHR</sequence>
<protein>
    <submittedName>
        <fullName evidence="2">Uncharacterized protein</fullName>
    </submittedName>
</protein>
<dbReference type="Proteomes" id="UP001600888">
    <property type="component" value="Unassembled WGS sequence"/>
</dbReference>